<reference evidence="1" key="2">
    <citation type="submission" date="2018-03" db="EMBL/GenBank/DDBJ databases">
        <title>The Triticum urartu genome reveals the dynamic nature of wheat genome evolution.</title>
        <authorList>
            <person name="Ling H."/>
            <person name="Ma B."/>
            <person name="Shi X."/>
            <person name="Liu H."/>
            <person name="Dong L."/>
            <person name="Sun H."/>
            <person name="Cao Y."/>
            <person name="Gao Q."/>
            <person name="Zheng S."/>
            <person name="Li Y."/>
            <person name="Yu Y."/>
            <person name="Du H."/>
            <person name="Qi M."/>
            <person name="Li Y."/>
            <person name="Yu H."/>
            <person name="Cui Y."/>
            <person name="Wang N."/>
            <person name="Chen C."/>
            <person name="Wu H."/>
            <person name="Zhao Y."/>
            <person name="Zhang J."/>
            <person name="Li Y."/>
            <person name="Zhou W."/>
            <person name="Zhang B."/>
            <person name="Hu W."/>
            <person name="Eijk M."/>
            <person name="Tang J."/>
            <person name="Witsenboer H."/>
            <person name="Zhao S."/>
            <person name="Li Z."/>
            <person name="Zhang A."/>
            <person name="Wang D."/>
            <person name="Liang C."/>
        </authorList>
    </citation>
    <scope>NUCLEOTIDE SEQUENCE [LARGE SCALE GENOMIC DNA]</scope>
    <source>
        <strain evidence="1">cv. G1812</strain>
    </source>
</reference>
<dbReference type="EnsemblPlants" id="TuG1812G0100003490.01.T02">
    <property type="protein sequence ID" value="TuG1812G0100003490.01.T02"/>
    <property type="gene ID" value="TuG1812G0100003490.01"/>
</dbReference>
<dbReference type="AlphaFoldDB" id="A0A8R7K5R4"/>
<accession>A0A8R7K5R4</accession>
<sequence>MVFSSVVCFAATKIFKILNSYTAMGHLANGGLSSTQWQAEWCGGISKPSCAVRRAVGNNRAAGLQECQHVCWR</sequence>
<proteinExistence type="predicted"/>
<evidence type="ECO:0000313" key="1">
    <source>
        <dbReference type="EnsemblPlants" id="TuG1812G0100003490.01.T02"/>
    </source>
</evidence>
<dbReference type="Gramene" id="TuG1812G0100003490.01.T02">
    <property type="protein sequence ID" value="TuG1812G0100003490.01.T02"/>
    <property type="gene ID" value="TuG1812G0100003490.01"/>
</dbReference>
<reference evidence="2" key="1">
    <citation type="journal article" date="2013" name="Nature">
        <title>Draft genome of the wheat A-genome progenitor Triticum urartu.</title>
        <authorList>
            <person name="Ling H.Q."/>
            <person name="Zhao S."/>
            <person name="Liu D."/>
            <person name="Wang J."/>
            <person name="Sun H."/>
            <person name="Zhang C."/>
            <person name="Fan H."/>
            <person name="Li D."/>
            <person name="Dong L."/>
            <person name="Tao Y."/>
            <person name="Gao C."/>
            <person name="Wu H."/>
            <person name="Li Y."/>
            <person name="Cui Y."/>
            <person name="Guo X."/>
            <person name="Zheng S."/>
            <person name="Wang B."/>
            <person name="Yu K."/>
            <person name="Liang Q."/>
            <person name="Yang W."/>
            <person name="Lou X."/>
            <person name="Chen J."/>
            <person name="Feng M."/>
            <person name="Jian J."/>
            <person name="Zhang X."/>
            <person name="Luo G."/>
            <person name="Jiang Y."/>
            <person name="Liu J."/>
            <person name="Wang Z."/>
            <person name="Sha Y."/>
            <person name="Zhang B."/>
            <person name="Wu H."/>
            <person name="Tang D."/>
            <person name="Shen Q."/>
            <person name="Xue P."/>
            <person name="Zou S."/>
            <person name="Wang X."/>
            <person name="Liu X."/>
            <person name="Wang F."/>
            <person name="Yang Y."/>
            <person name="An X."/>
            <person name="Dong Z."/>
            <person name="Zhang K."/>
            <person name="Zhang X."/>
            <person name="Luo M.C."/>
            <person name="Dvorak J."/>
            <person name="Tong Y."/>
            <person name="Wang J."/>
            <person name="Yang H."/>
            <person name="Li Z."/>
            <person name="Wang D."/>
            <person name="Zhang A."/>
            <person name="Wang J."/>
        </authorList>
    </citation>
    <scope>NUCLEOTIDE SEQUENCE</scope>
    <source>
        <strain evidence="2">cv. G1812</strain>
    </source>
</reference>
<evidence type="ECO:0000313" key="2">
    <source>
        <dbReference type="Proteomes" id="UP000015106"/>
    </source>
</evidence>
<name>A0A8R7K5R4_TRIUA</name>
<organism evidence="1 2">
    <name type="scientific">Triticum urartu</name>
    <name type="common">Red wild einkorn</name>
    <name type="synonym">Crithodium urartu</name>
    <dbReference type="NCBI Taxonomy" id="4572"/>
    <lineage>
        <taxon>Eukaryota</taxon>
        <taxon>Viridiplantae</taxon>
        <taxon>Streptophyta</taxon>
        <taxon>Embryophyta</taxon>
        <taxon>Tracheophyta</taxon>
        <taxon>Spermatophyta</taxon>
        <taxon>Magnoliopsida</taxon>
        <taxon>Liliopsida</taxon>
        <taxon>Poales</taxon>
        <taxon>Poaceae</taxon>
        <taxon>BOP clade</taxon>
        <taxon>Pooideae</taxon>
        <taxon>Triticodae</taxon>
        <taxon>Triticeae</taxon>
        <taxon>Triticinae</taxon>
        <taxon>Triticum</taxon>
    </lineage>
</organism>
<dbReference type="Proteomes" id="UP000015106">
    <property type="component" value="Chromosome 1"/>
</dbReference>
<protein>
    <submittedName>
        <fullName evidence="1">Uncharacterized protein</fullName>
    </submittedName>
</protein>
<keyword evidence="2" id="KW-1185">Reference proteome</keyword>
<reference evidence="1" key="3">
    <citation type="submission" date="2022-06" db="UniProtKB">
        <authorList>
            <consortium name="EnsemblPlants"/>
        </authorList>
    </citation>
    <scope>IDENTIFICATION</scope>
</reference>